<dbReference type="Gene3D" id="3.30.1150.10">
    <property type="match status" value="1"/>
</dbReference>
<proteinExistence type="predicted"/>
<dbReference type="Proteomes" id="UP000627715">
    <property type="component" value="Unassembled WGS sequence"/>
</dbReference>
<sequence length="489" mass="54158">MISSDLFLSAIGASPALSYLTALLAQSLFVLGVLSVVELGARKYLRGYQPVMSVVLWQCAFFLLLALPVLPLLSLTLQRAAPLTGVVSPVFEVTVMAGQSANFSSQNFVAVALGIYALVALYLILKLGFSYFRLMQLQSTAMPVRSCNLELELNRCVQQLNIKKEVRILVSEKIDSPISFGWQQGTIVLPANHQQWSDSAMTDVLLHELCHLRRNDWLVLMLTHVLCALFWANPMVWLAQNRLLAVTESRCDQDVVNQGRDQITYAESLMGVAHSCQQCQQQPSPSNWLPAQLMFDRNTLKARLNQVLKETTMKTNQNAQLTKKTIWGSSALSLLMLSVLAFNPILSAQERQPEQPPRANQVDQPALPSLMEQPASPQQVAQAPSAAREPAPREVDQEIRPMHQVEAAYPPAAADEGIEGWAQVKFTVSEEGTVPVSSISMVDAEPLQVFDESAKAAIAQFRFQPRVVNGQPVAVPNVQYVFRFTMDDE</sequence>
<name>A0A916QLH7_9GAMM</name>
<evidence type="ECO:0000256" key="3">
    <source>
        <dbReference type="ARBA" id="ARBA00022989"/>
    </source>
</evidence>
<feature type="transmembrane region" description="Helical" evidence="6">
    <location>
        <begin position="217"/>
        <end position="239"/>
    </location>
</feature>
<reference evidence="8" key="1">
    <citation type="journal article" date="2014" name="Int. J. Syst. Evol. Microbiol.">
        <title>Complete genome sequence of Corynebacterium casei LMG S-19264T (=DSM 44701T), isolated from a smear-ripened cheese.</title>
        <authorList>
            <consortium name="US DOE Joint Genome Institute (JGI-PGF)"/>
            <person name="Walter F."/>
            <person name="Albersmeier A."/>
            <person name="Kalinowski J."/>
            <person name="Ruckert C."/>
        </authorList>
    </citation>
    <scope>NUCLEOTIDE SEQUENCE</scope>
    <source>
        <strain evidence="8">CGMCC 1.15425</strain>
    </source>
</reference>
<feature type="transmembrane region" description="Helical" evidence="6">
    <location>
        <begin position="108"/>
        <end position="125"/>
    </location>
</feature>
<dbReference type="Pfam" id="PF05569">
    <property type="entry name" value="Peptidase_M56"/>
    <property type="match status" value="1"/>
</dbReference>
<reference evidence="8" key="2">
    <citation type="submission" date="2020-09" db="EMBL/GenBank/DDBJ databases">
        <authorList>
            <person name="Sun Q."/>
            <person name="Zhou Y."/>
        </authorList>
    </citation>
    <scope>NUCLEOTIDE SEQUENCE</scope>
    <source>
        <strain evidence="8">CGMCC 1.15425</strain>
    </source>
</reference>
<dbReference type="RefSeq" id="WP_068811223.1">
    <property type="nucleotide sequence ID" value="NZ_BMIY01000011.1"/>
</dbReference>
<evidence type="ECO:0000256" key="5">
    <source>
        <dbReference type="SAM" id="MobiDB-lite"/>
    </source>
</evidence>
<evidence type="ECO:0000256" key="2">
    <source>
        <dbReference type="ARBA" id="ARBA00022692"/>
    </source>
</evidence>
<comment type="subcellular location">
    <subcellularLocation>
        <location evidence="1">Membrane</location>
        <topology evidence="1">Single-pass membrane protein</topology>
    </subcellularLocation>
</comment>
<dbReference type="NCBIfam" id="TIGR01352">
    <property type="entry name" value="tonB_Cterm"/>
    <property type="match status" value="1"/>
</dbReference>
<keyword evidence="2 6" id="KW-0812">Transmembrane</keyword>
<feature type="transmembrane region" description="Helical" evidence="6">
    <location>
        <begin position="16"/>
        <end position="39"/>
    </location>
</feature>
<dbReference type="AlphaFoldDB" id="A0A916QLH7"/>
<evidence type="ECO:0000256" key="6">
    <source>
        <dbReference type="SAM" id="Phobius"/>
    </source>
</evidence>
<dbReference type="SUPFAM" id="SSF74653">
    <property type="entry name" value="TolA/TonB C-terminal domain"/>
    <property type="match status" value="1"/>
</dbReference>
<feature type="region of interest" description="Disordered" evidence="5">
    <location>
        <begin position="372"/>
        <end position="394"/>
    </location>
</feature>
<dbReference type="InterPro" id="IPR006260">
    <property type="entry name" value="TonB/TolA_C"/>
</dbReference>
<keyword evidence="4 6" id="KW-0472">Membrane</keyword>
<feature type="domain" description="TonB C-terminal" evidence="7">
    <location>
        <begin position="394"/>
        <end position="489"/>
    </location>
</feature>
<feature type="transmembrane region" description="Helical" evidence="6">
    <location>
        <begin position="51"/>
        <end position="73"/>
    </location>
</feature>
<dbReference type="CDD" id="cd07341">
    <property type="entry name" value="M56_BlaR1_MecR1_like"/>
    <property type="match status" value="1"/>
</dbReference>
<dbReference type="PANTHER" id="PTHR34978">
    <property type="entry name" value="POSSIBLE SENSOR-TRANSDUCER PROTEIN BLAR"/>
    <property type="match status" value="1"/>
</dbReference>
<dbReference type="GO" id="GO:0055085">
    <property type="term" value="P:transmembrane transport"/>
    <property type="evidence" value="ECO:0007669"/>
    <property type="project" value="InterPro"/>
</dbReference>
<comment type="caution">
    <text evidence="8">The sequence shown here is derived from an EMBL/GenBank/DDBJ whole genome shotgun (WGS) entry which is preliminary data.</text>
</comment>
<organism evidence="8 9">
    <name type="scientific">Pseudohongiella nitratireducens</name>
    <dbReference type="NCBI Taxonomy" id="1768907"/>
    <lineage>
        <taxon>Bacteria</taxon>
        <taxon>Pseudomonadati</taxon>
        <taxon>Pseudomonadota</taxon>
        <taxon>Gammaproteobacteria</taxon>
        <taxon>Pseudomonadales</taxon>
        <taxon>Pseudohongiellaceae</taxon>
        <taxon>Pseudohongiella</taxon>
    </lineage>
</organism>
<protein>
    <recommendedName>
        <fullName evidence="7">TonB C-terminal domain-containing protein</fullName>
    </recommendedName>
</protein>
<evidence type="ECO:0000256" key="1">
    <source>
        <dbReference type="ARBA" id="ARBA00004167"/>
    </source>
</evidence>
<dbReference type="InterPro" id="IPR052173">
    <property type="entry name" value="Beta-lactam_resp_regulator"/>
</dbReference>
<gene>
    <name evidence="8" type="ORF">GCM10011403_25340</name>
</gene>
<dbReference type="PROSITE" id="PS52015">
    <property type="entry name" value="TONB_CTD"/>
    <property type="match status" value="1"/>
</dbReference>
<evidence type="ECO:0000313" key="8">
    <source>
        <dbReference type="EMBL" id="GFZ81118.1"/>
    </source>
</evidence>
<accession>A0A916QLH7</accession>
<dbReference type="OrthoDB" id="1628901at2"/>
<dbReference type="Pfam" id="PF03544">
    <property type="entry name" value="TonB_C"/>
    <property type="match status" value="1"/>
</dbReference>
<dbReference type="InterPro" id="IPR037682">
    <property type="entry name" value="TonB_C"/>
</dbReference>
<dbReference type="InterPro" id="IPR008756">
    <property type="entry name" value="Peptidase_M56"/>
</dbReference>
<feature type="compositionally biased region" description="Low complexity" evidence="5">
    <location>
        <begin position="373"/>
        <end position="389"/>
    </location>
</feature>
<keyword evidence="3 6" id="KW-1133">Transmembrane helix</keyword>
<dbReference type="PANTHER" id="PTHR34978:SF3">
    <property type="entry name" value="SLR0241 PROTEIN"/>
    <property type="match status" value="1"/>
</dbReference>
<dbReference type="GO" id="GO:0016020">
    <property type="term" value="C:membrane"/>
    <property type="evidence" value="ECO:0007669"/>
    <property type="project" value="UniProtKB-SubCell"/>
</dbReference>
<evidence type="ECO:0000313" key="9">
    <source>
        <dbReference type="Proteomes" id="UP000627715"/>
    </source>
</evidence>
<evidence type="ECO:0000256" key="4">
    <source>
        <dbReference type="ARBA" id="ARBA00023136"/>
    </source>
</evidence>
<evidence type="ECO:0000259" key="7">
    <source>
        <dbReference type="PROSITE" id="PS52015"/>
    </source>
</evidence>
<dbReference type="EMBL" id="BMIY01000011">
    <property type="protein sequence ID" value="GFZ81118.1"/>
    <property type="molecule type" value="Genomic_DNA"/>
</dbReference>
<keyword evidence="9" id="KW-1185">Reference proteome</keyword>